<gene>
    <name evidence="2" type="ORF">BOKJ2_LOCUS389</name>
</gene>
<evidence type="ECO:0000313" key="3">
    <source>
        <dbReference type="Proteomes" id="UP000614601"/>
    </source>
</evidence>
<organism evidence="2 3">
    <name type="scientific">Bursaphelenchus okinawaensis</name>
    <dbReference type="NCBI Taxonomy" id="465554"/>
    <lineage>
        <taxon>Eukaryota</taxon>
        <taxon>Metazoa</taxon>
        <taxon>Ecdysozoa</taxon>
        <taxon>Nematoda</taxon>
        <taxon>Chromadorea</taxon>
        <taxon>Rhabditida</taxon>
        <taxon>Tylenchina</taxon>
        <taxon>Tylenchomorpha</taxon>
        <taxon>Aphelenchoidea</taxon>
        <taxon>Aphelenchoididae</taxon>
        <taxon>Bursaphelenchus</taxon>
    </lineage>
</organism>
<dbReference type="AlphaFoldDB" id="A0A811JQV7"/>
<sequence>MAKGPTNQKERENRETGRRRDQRKGNKDKIAKVVARRPAQDPLLRTQSYTAPTRSRRDPSLISSGFGAVPSRVFKHNMIVFGVDNIDVLIC</sequence>
<reference evidence="2" key="1">
    <citation type="submission" date="2020-09" db="EMBL/GenBank/DDBJ databases">
        <authorList>
            <person name="Kikuchi T."/>
        </authorList>
    </citation>
    <scope>NUCLEOTIDE SEQUENCE</scope>
    <source>
        <strain evidence="2">SH1</strain>
    </source>
</reference>
<accession>A0A811JQV7</accession>
<comment type="caution">
    <text evidence="2">The sequence shown here is derived from an EMBL/GenBank/DDBJ whole genome shotgun (WGS) entry which is preliminary data.</text>
</comment>
<dbReference type="Proteomes" id="UP000614601">
    <property type="component" value="Unassembled WGS sequence"/>
</dbReference>
<proteinExistence type="predicted"/>
<feature type="compositionally biased region" description="Basic and acidic residues" evidence="1">
    <location>
        <begin position="8"/>
        <end position="31"/>
    </location>
</feature>
<evidence type="ECO:0000313" key="2">
    <source>
        <dbReference type="EMBL" id="CAD5205705.1"/>
    </source>
</evidence>
<keyword evidence="3" id="KW-1185">Reference proteome</keyword>
<evidence type="ECO:0000256" key="1">
    <source>
        <dbReference type="SAM" id="MobiDB-lite"/>
    </source>
</evidence>
<dbReference type="Proteomes" id="UP000783686">
    <property type="component" value="Unassembled WGS sequence"/>
</dbReference>
<feature type="region of interest" description="Disordered" evidence="1">
    <location>
        <begin position="1"/>
        <end position="66"/>
    </location>
</feature>
<protein>
    <submittedName>
        <fullName evidence="2">Uncharacterized protein</fullName>
    </submittedName>
</protein>
<name>A0A811JQV7_9BILA</name>
<dbReference type="EMBL" id="CAJFCW020000001">
    <property type="protein sequence ID" value="CAG9078773.1"/>
    <property type="molecule type" value="Genomic_DNA"/>
</dbReference>
<dbReference type="EMBL" id="CAJFDH010000001">
    <property type="protein sequence ID" value="CAD5205705.1"/>
    <property type="molecule type" value="Genomic_DNA"/>
</dbReference>